<reference evidence="2" key="2">
    <citation type="submission" date="2020-05" db="UniProtKB">
        <authorList>
            <consortium name="EnsemblMetazoa"/>
        </authorList>
    </citation>
    <scope>IDENTIFICATION</scope>
    <source>
        <strain evidence="2">wikel</strain>
    </source>
</reference>
<protein>
    <submittedName>
        <fullName evidence="1 2">Uncharacterized protein</fullName>
    </submittedName>
</protein>
<gene>
    <name evidence="1" type="ORF">IscW_ISCW024290</name>
</gene>
<dbReference type="EnsemblMetazoa" id="ISCW024290-RA">
    <property type="protein sequence ID" value="ISCW024290-PA"/>
    <property type="gene ID" value="ISCW024290"/>
</dbReference>
<dbReference type="HOGENOM" id="CLU_1631235_0_0_1"/>
<keyword evidence="3" id="KW-1185">Reference proteome</keyword>
<sequence>VEPRTCDLGSEGDRYHYVPILRLPAKLCENPDIAARLMTPQAIHDEPEVYRSFSDGLLFQDFMNLIPDGAQYTIFILLYSDQVEICNPLGPKCGVHKLLAVYFTLLNLHPRHRSQLRFIYRVLLVKYDDIQKYGLDNILSPLICDLNELQAYGLRFMSKEAAQNAQVFV</sequence>
<dbReference type="VEuPathDB" id="VectorBase:ISCI024290"/>
<evidence type="ECO:0000313" key="1">
    <source>
        <dbReference type="EMBL" id="EEC06832.1"/>
    </source>
</evidence>
<dbReference type="EMBL" id="DS727733">
    <property type="protein sequence ID" value="EEC06832.1"/>
    <property type="molecule type" value="Genomic_DNA"/>
</dbReference>
<proteinExistence type="predicted"/>
<evidence type="ECO:0000313" key="2">
    <source>
        <dbReference type="EnsemblMetazoa" id="ISCW024290-PA"/>
    </source>
</evidence>
<accession>B7PJR0</accession>
<dbReference type="VEuPathDB" id="VectorBase:ISCW024290"/>
<feature type="non-terminal residue" evidence="1">
    <location>
        <position position="1"/>
    </location>
</feature>
<dbReference type="VEuPathDB" id="VectorBase:ISCP_015018"/>
<name>B7PJR0_IXOSC</name>
<dbReference type="AlphaFoldDB" id="B7PJR0"/>
<dbReference type="EMBL" id="ABJB010506336">
    <property type="status" value="NOT_ANNOTATED_CDS"/>
    <property type="molecule type" value="Genomic_DNA"/>
</dbReference>
<feature type="non-terminal residue" evidence="1">
    <location>
        <position position="169"/>
    </location>
</feature>
<dbReference type="OrthoDB" id="10056610at2759"/>
<dbReference type="PaxDb" id="6945-B7PJR0"/>
<evidence type="ECO:0000313" key="3">
    <source>
        <dbReference type="Proteomes" id="UP000001555"/>
    </source>
</evidence>
<dbReference type="InParanoid" id="B7PJR0"/>
<dbReference type="Proteomes" id="UP000001555">
    <property type="component" value="Unassembled WGS sequence"/>
</dbReference>
<reference evidence="1 3" key="1">
    <citation type="submission" date="2008-03" db="EMBL/GenBank/DDBJ databases">
        <title>Annotation of Ixodes scapularis.</title>
        <authorList>
            <consortium name="Ixodes scapularis Genome Project Consortium"/>
            <person name="Caler E."/>
            <person name="Hannick L.I."/>
            <person name="Bidwell S."/>
            <person name="Joardar V."/>
            <person name="Thiagarajan M."/>
            <person name="Amedeo P."/>
            <person name="Galinsky K.J."/>
            <person name="Schobel S."/>
            <person name="Inman J."/>
            <person name="Hostetler J."/>
            <person name="Miller J."/>
            <person name="Hammond M."/>
            <person name="Megy K."/>
            <person name="Lawson D."/>
            <person name="Kodira C."/>
            <person name="Sutton G."/>
            <person name="Meyer J."/>
            <person name="Hill C.A."/>
            <person name="Birren B."/>
            <person name="Nene V."/>
            <person name="Collins F."/>
            <person name="Alarcon-Chaidez F."/>
            <person name="Wikel S."/>
            <person name="Strausberg R."/>
        </authorList>
    </citation>
    <scope>NUCLEOTIDE SEQUENCE [LARGE SCALE GENOMIC DNA]</scope>
    <source>
        <strain evidence="3">Wikel</strain>
        <strain evidence="1">Wikel colony</strain>
    </source>
</reference>
<organism>
    <name type="scientific">Ixodes scapularis</name>
    <name type="common">Black-legged tick</name>
    <name type="synonym">Deer tick</name>
    <dbReference type="NCBI Taxonomy" id="6945"/>
    <lineage>
        <taxon>Eukaryota</taxon>
        <taxon>Metazoa</taxon>
        <taxon>Ecdysozoa</taxon>
        <taxon>Arthropoda</taxon>
        <taxon>Chelicerata</taxon>
        <taxon>Arachnida</taxon>
        <taxon>Acari</taxon>
        <taxon>Parasitiformes</taxon>
        <taxon>Ixodida</taxon>
        <taxon>Ixodoidea</taxon>
        <taxon>Ixodidae</taxon>
        <taxon>Ixodinae</taxon>
        <taxon>Ixodes</taxon>
    </lineage>
</organism>